<organism evidence="7 8">
    <name type="scientific">Limimaricola variabilis</name>
    <dbReference type="NCBI Taxonomy" id="1492771"/>
    <lineage>
        <taxon>Bacteria</taxon>
        <taxon>Pseudomonadati</taxon>
        <taxon>Pseudomonadota</taxon>
        <taxon>Alphaproteobacteria</taxon>
        <taxon>Rhodobacterales</taxon>
        <taxon>Paracoccaceae</taxon>
        <taxon>Limimaricola</taxon>
    </lineage>
</organism>
<keyword evidence="4 6" id="KW-1133">Transmembrane helix</keyword>
<name>A0ABR6HTH7_9RHOB</name>
<feature type="transmembrane region" description="Helical" evidence="6">
    <location>
        <begin position="216"/>
        <end position="238"/>
    </location>
</feature>
<keyword evidence="3 6" id="KW-0812">Transmembrane</keyword>
<evidence type="ECO:0000256" key="3">
    <source>
        <dbReference type="ARBA" id="ARBA00022692"/>
    </source>
</evidence>
<gene>
    <name evidence="7" type="ORF">FHS00_003475</name>
</gene>
<evidence type="ECO:0000256" key="1">
    <source>
        <dbReference type="ARBA" id="ARBA00004651"/>
    </source>
</evidence>
<evidence type="ECO:0000256" key="6">
    <source>
        <dbReference type="SAM" id="Phobius"/>
    </source>
</evidence>
<dbReference type="RefSeq" id="WP_183475326.1">
    <property type="nucleotide sequence ID" value="NZ_JACIBX010000023.1"/>
</dbReference>
<comment type="subcellular location">
    <subcellularLocation>
        <location evidence="1">Cell membrane</location>
        <topology evidence="1">Multi-pass membrane protein</topology>
    </subcellularLocation>
</comment>
<dbReference type="Pfam" id="PF03631">
    <property type="entry name" value="Virul_fac_BrkB"/>
    <property type="match status" value="1"/>
</dbReference>
<dbReference type="NCBIfam" id="TIGR00765">
    <property type="entry name" value="yihY_not_rbn"/>
    <property type="match status" value="1"/>
</dbReference>
<accession>A0ABR6HTH7</accession>
<keyword evidence="5 6" id="KW-0472">Membrane</keyword>
<dbReference type="PANTHER" id="PTHR30213">
    <property type="entry name" value="INNER MEMBRANE PROTEIN YHJD"/>
    <property type="match status" value="1"/>
</dbReference>
<proteinExistence type="predicted"/>
<dbReference type="PIRSF" id="PIRSF035875">
    <property type="entry name" value="RNase_BN"/>
    <property type="match status" value="1"/>
</dbReference>
<sequence>MPILSARTRLTFRRFIKLLGGLWTLAGDVQLGLIAAGVAFYSIFAIFPAIAALIAVFGLLADPTVIEAQLELMHEIIPVEAYGLLRDQLNLMLATRPETLGFATILSTLVALFSARNGVASLILGLNQIYGRPNRNGVRQILVALLLTVSLIAIAVLAMLVVVIAPILLAVLPLGLRVGWALEAVRWIAAFGVVLAGLGVIYRFGPNTRGMRGRWITPGAFLVILFWLAASAGFSYYLSHFGKYNEVYGSIGAVVALLMWLYISAWLVLLGAAVNVVWARVLRAETPSRPQPSPIEHRPIRIG</sequence>
<feature type="transmembrane region" description="Helical" evidence="6">
    <location>
        <begin position="250"/>
        <end position="279"/>
    </location>
</feature>
<evidence type="ECO:0000256" key="4">
    <source>
        <dbReference type="ARBA" id="ARBA00022989"/>
    </source>
</evidence>
<dbReference type="InterPro" id="IPR017039">
    <property type="entry name" value="Virul_fac_BrkB"/>
</dbReference>
<comment type="caution">
    <text evidence="7">The sequence shown here is derived from an EMBL/GenBank/DDBJ whole genome shotgun (WGS) entry which is preliminary data.</text>
</comment>
<feature type="transmembrane region" description="Helical" evidence="6">
    <location>
        <begin position="141"/>
        <end position="172"/>
    </location>
</feature>
<evidence type="ECO:0000256" key="5">
    <source>
        <dbReference type="ARBA" id="ARBA00023136"/>
    </source>
</evidence>
<evidence type="ECO:0000256" key="2">
    <source>
        <dbReference type="ARBA" id="ARBA00022475"/>
    </source>
</evidence>
<feature type="transmembrane region" description="Helical" evidence="6">
    <location>
        <begin position="38"/>
        <end position="61"/>
    </location>
</feature>
<keyword evidence="2" id="KW-1003">Cell membrane</keyword>
<reference evidence="7 8" key="1">
    <citation type="submission" date="2020-08" db="EMBL/GenBank/DDBJ databases">
        <title>Genomic Encyclopedia of Type Strains, Phase III (KMG-III): the genomes of soil and plant-associated and newly described type strains.</title>
        <authorList>
            <person name="Whitman W."/>
        </authorList>
    </citation>
    <scope>NUCLEOTIDE SEQUENCE [LARGE SCALE GENOMIC DNA]</scope>
    <source>
        <strain evidence="7 8">CECT 8572</strain>
    </source>
</reference>
<evidence type="ECO:0000313" key="7">
    <source>
        <dbReference type="EMBL" id="MBB3713868.1"/>
    </source>
</evidence>
<feature type="transmembrane region" description="Helical" evidence="6">
    <location>
        <begin position="184"/>
        <end position="204"/>
    </location>
</feature>
<dbReference type="Proteomes" id="UP000576152">
    <property type="component" value="Unassembled WGS sequence"/>
</dbReference>
<protein>
    <submittedName>
        <fullName evidence="7">Membrane protein</fullName>
    </submittedName>
</protein>
<dbReference type="PANTHER" id="PTHR30213:SF0">
    <property type="entry name" value="UPF0761 MEMBRANE PROTEIN YIHY"/>
    <property type="match status" value="1"/>
</dbReference>
<dbReference type="EMBL" id="JACIBX010000023">
    <property type="protein sequence ID" value="MBB3713868.1"/>
    <property type="molecule type" value="Genomic_DNA"/>
</dbReference>
<evidence type="ECO:0000313" key="8">
    <source>
        <dbReference type="Proteomes" id="UP000576152"/>
    </source>
</evidence>
<keyword evidence="8" id="KW-1185">Reference proteome</keyword>